<evidence type="ECO:0000256" key="1">
    <source>
        <dbReference type="ARBA" id="ARBA00023157"/>
    </source>
</evidence>
<reference evidence="4" key="2">
    <citation type="journal article" date="2023" name="Food Microbiol.">
        <title>Evaluation of the fermentation potential of lactic acid bacteria isolated from herbs, fruits and vegetables as starter cultures in nut-based milk alternatives.</title>
        <authorList>
            <person name="Huang W."/>
            <person name="Dong A."/>
            <person name="Pham H.T."/>
            <person name="Zhou C."/>
            <person name="Huo Z."/>
            <person name="Watjen A.P."/>
            <person name="Prakash S."/>
            <person name="Bang-Berthelsen C.H."/>
            <person name="Turner M.S."/>
        </authorList>
    </citation>
    <scope>NUCLEOTIDE SEQUENCE</scope>
    <source>
        <strain evidence="4">3</strain>
    </source>
</reference>
<comment type="similarity">
    <text evidence="3">Belongs to the ArsC family.</text>
</comment>
<dbReference type="SUPFAM" id="SSF52833">
    <property type="entry name" value="Thioredoxin-like"/>
    <property type="match status" value="1"/>
</dbReference>
<name>A0A9X4NGZ7_9LACT</name>
<dbReference type="InterPro" id="IPR036249">
    <property type="entry name" value="Thioredoxin-like_sf"/>
</dbReference>
<dbReference type="PROSITE" id="PS51353">
    <property type="entry name" value="ARSC"/>
    <property type="match status" value="1"/>
</dbReference>
<dbReference type="EMBL" id="JAOWLY010000006">
    <property type="protein sequence ID" value="MDG4983923.1"/>
    <property type="molecule type" value="Genomic_DNA"/>
</dbReference>
<dbReference type="PANTHER" id="PTHR30041:SF7">
    <property type="entry name" value="GLOBAL TRANSCRIPTIONAL REGULATOR SPX"/>
    <property type="match status" value="1"/>
</dbReference>
<dbReference type="InterPro" id="IPR006504">
    <property type="entry name" value="Tscrpt_reg_Spx/MgsR"/>
</dbReference>
<comment type="caution">
    <text evidence="4">The sequence shown here is derived from an EMBL/GenBank/DDBJ whole genome shotgun (WGS) entry which is preliminary data.</text>
</comment>
<dbReference type="Pfam" id="PF03960">
    <property type="entry name" value="ArsC"/>
    <property type="match status" value="1"/>
</dbReference>
<dbReference type="CDD" id="cd03032">
    <property type="entry name" value="ArsC_Spx"/>
    <property type="match status" value="1"/>
</dbReference>
<dbReference type="RefSeq" id="WP_278228974.1">
    <property type="nucleotide sequence ID" value="NZ_JAOWLY010000006.1"/>
</dbReference>
<sequence length="132" mass="15509">MIKLYVYGSTATSRKARNWLIDHKITFKEKNVTASQLSREDFNHILSLTEAGIDDIISKRTLIYKELSPIWDELTLNEIFEYIIENPVLLKKPLIFDETKLQIGFNSDDIRMFLPKEFRIAEKNSFSDSDIY</sequence>
<keyword evidence="1" id="KW-1015">Disulfide bond</keyword>
<dbReference type="PANTHER" id="PTHR30041">
    <property type="entry name" value="ARSENATE REDUCTASE"/>
    <property type="match status" value="1"/>
</dbReference>
<dbReference type="Proteomes" id="UP001152614">
    <property type="component" value="Unassembled WGS sequence"/>
</dbReference>
<evidence type="ECO:0000313" key="4">
    <source>
        <dbReference type="EMBL" id="MDG4983923.1"/>
    </source>
</evidence>
<keyword evidence="2" id="KW-0676">Redox-active center</keyword>
<protein>
    <submittedName>
        <fullName evidence="4">Spx/MgsR family RNA polymerase-binding regulatory protein</fullName>
    </submittedName>
</protein>
<dbReference type="AlphaFoldDB" id="A0A9X4NGZ7"/>
<gene>
    <name evidence="4" type="ORF">OGZ51_07180</name>
</gene>
<dbReference type="InterPro" id="IPR006660">
    <property type="entry name" value="Arsenate_reductase-like"/>
</dbReference>
<dbReference type="NCBIfam" id="TIGR01617">
    <property type="entry name" value="arsC_related"/>
    <property type="match status" value="1"/>
</dbReference>
<proteinExistence type="inferred from homology"/>
<reference evidence="4" key="1">
    <citation type="submission" date="2022-10" db="EMBL/GenBank/DDBJ databases">
        <authorList>
            <person name="Turner M.S."/>
            <person name="Huang W."/>
        </authorList>
    </citation>
    <scope>NUCLEOTIDE SEQUENCE</scope>
    <source>
        <strain evidence="4">3</strain>
    </source>
</reference>
<dbReference type="Gene3D" id="3.40.30.10">
    <property type="entry name" value="Glutaredoxin"/>
    <property type="match status" value="1"/>
</dbReference>
<dbReference type="NCBIfam" id="NF002459">
    <property type="entry name" value="PRK01655.1"/>
    <property type="match status" value="1"/>
</dbReference>
<evidence type="ECO:0000256" key="3">
    <source>
        <dbReference type="PROSITE-ProRule" id="PRU01282"/>
    </source>
</evidence>
<evidence type="ECO:0000256" key="2">
    <source>
        <dbReference type="ARBA" id="ARBA00023284"/>
    </source>
</evidence>
<accession>A0A9X4NGZ7</accession>
<evidence type="ECO:0000313" key="5">
    <source>
        <dbReference type="Proteomes" id="UP001152614"/>
    </source>
</evidence>
<organism evidence="4 5">
    <name type="scientific">Lactococcus lactis</name>
    <dbReference type="NCBI Taxonomy" id="1358"/>
    <lineage>
        <taxon>Bacteria</taxon>
        <taxon>Bacillati</taxon>
        <taxon>Bacillota</taxon>
        <taxon>Bacilli</taxon>
        <taxon>Lactobacillales</taxon>
        <taxon>Streptococcaceae</taxon>
        <taxon>Lactococcus</taxon>
    </lineage>
</organism>